<comment type="subcellular location">
    <subcellularLocation>
        <location evidence="6">Secreted</location>
        <location evidence="6">Cell wall</location>
    </subcellularLocation>
    <subcellularLocation>
        <location evidence="6">Membrane</location>
        <topology evidence="6">Peripheral membrane protein</topology>
    </subcellularLocation>
</comment>
<evidence type="ECO:0000256" key="5">
    <source>
        <dbReference type="ARBA" id="ARBA00023136"/>
    </source>
</evidence>
<dbReference type="PRINTS" id="PR01225">
    <property type="entry name" value="EXPANSNFAMLY"/>
</dbReference>
<protein>
    <recommendedName>
        <fullName evidence="6">Expansin</fullName>
    </recommendedName>
</protein>
<evidence type="ECO:0000256" key="3">
    <source>
        <dbReference type="ARBA" id="ARBA00022525"/>
    </source>
</evidence>
<evidence type="ECO:0000256" key="6">
    <source>
        <dbReference type="RuleBase" id="RU365023"/>
    </source>
</evidence>
<comment type="similarity">
    <text evidence="1 6">Belongs to the expansin family. Expansin A subfamily.</text>
</comment>
<dbReference type="FunFam" id="2.60.40.760:FF:000001">
    <property type="entry name" value="Expansin"/>
    <property type="match status" value="1"/>
</dbReference>
<sequence length="330" mass="36151">MIFVLTAQHRFHTMAKMQVTWAQVLRTTAFMAVALVFYNIHVAEADGLKLTDVGTNAFPHNIGNFIYKVKKPSGKSKNILNKARRAAPAIKYLPKPDFSNSQYSTWTDAHATFYGGGDASGTMGGACGYGNLYDSGYGTNTAALSTALFNYGLSCGACFEIKCWNEQQWCLPGNPSIIITATNFCPPDWSKPNDNGGWCNPPLKHFDMAQPAFEKIAVYQAGIVPVQFRRVPCTKPGGIKFTINGNPNFNLVMVFNVGGAGDVKAVFIKGSYTDWIPMNRNWGQNWQCGTKLVGQSISFRVITSDGRTCDSMDVAPSSWSFGQTYIGSQF</sequence>
<dbReference type="GO" id="GO:0016020">
    <property type="term" value="C:membrane"/>
    <property type="evidence" value="ECO:0007669"/>
    <property type="project" value="UniProtKB-SubCell"/>
</dbReference>
<dbReference type="SMART" id="SM00837">
    <property type="entry name" value="DPBB_1"/>
    <property type="match status" value="1"/>
</dbReference>
<evidence type="ECO:0000313" key="10">
    <source>
        <dbReference type="Proteomes" id="UP000825935"/>
    </source>
</evidence>
<evidence type="ECO:0000313" key="9">
    <source>
        <dbReference type="EMBL" id="KAH7280163.1"/>
    </source>
</evidence>
<dbReference type="InterPro" id="IPR007112">
    <property type="entry name" value="Expansin/allergen_DPBB_dom"/>
</dbReference>
<dbReference type="OrthoDB" id="5823761at2759"/>
<dbReference type="PRINTS" id="PR01226">
    <property type="entry name" value="EXPANSIN"/>
</dbReference>
<evidence type="ECO:0000256" key="2">
    <source>
        <dbReference type="ARBA" id="ARBA00022512"/>
    </source>
</evidence>
<keyword evidence="5" id="KW-0472">Membrane</keyword>
<evidence type="ECO:0000256" key="4">
    <source>
        <dbReference type="ARBA" id="ARBA00022729"/>
    </source>
</evidence>
<keyword evidence="2 6" id="KW-0134">Cell wall</keyword>
<accession>A0A8T2Q9E0</accession>
<organism evidence="9 10">
    <name type="scientific">Ceratopteris richardii</name>
    <name type="common">Triangle waterfern</name>
    <dbReference type="NCBI Taxonomy" id="49495"/>
    <lineage>
        <taxon>Eukaryota</taxon>
        <taxon>Viridiplantae</taxon>
        <taxon>Streptophyta</taxon>
        <taxon>Embryophyta</taxon>
        <taxon>Tracheophyta</taxon>
        <taxon>Polypodiopsida</taxon>
        <taxon>Polypodiidae</taxon>
        <taxon>Polypodiales</taxon>
        <taxon>Pteridineae</taxon>
        <taxon>Pteridaceae</taxon>
        <taxon>Parkerioideae</taxon>
        <taxon>Ceratopteris</taxon>
    </lineage>
</organism>
<dbReference type="GO" id="GO:0009664">
    <property type="term" value="P:plant-type cell wall organization"/>
    <property type="evidence" value="ECO:0007669"/>
    <property type="project" value="InterPro"/>
</dbReference>
<comment type="function">
    <text evidence="6">Causes loosening and extension of plant cell walls by disrupting non-covalent bonding between cellulose microfibrils and matrix glucans. No enzymatic activity has been found.</text>
</comment>
<dbReference type="Proteomes" id="UP000825935">
    <property type="component" value="Chromosome 37"/>
</dbReference>
<dbReference type="PROSITE" id="PS50842">
    <property type="entry name" value="EXPANSIN_EG45"/>
    <property type="match status" value="1"/>
</dbReference>
<dbReference type="AlphaFoldDB" id="A0A8T2Q9E0"/>
<keyword evidence="10" id="KW-1185">Reference proteome</keyword>
<dbReference type="PANTHER" id="PTHR31867">
    <property type="entry name" value="EXPANSIN-A15"/>
    <property type="match status" value="1"/>
</dbReference>
<dbReference type="PROSITE" id="PS50843">
    <property type="entry name" value="EXPANSIN_CBD"/>
    <property type="match status" value="1"/>
</dbReference>
<dbReference type="Pfam" id="PF01357">
    <property type="entry name" value="Expansin_C"/>
    <property type="match status" value="1"/>
</dbReference>
<dbReference type="OMA" id="NIHVAEA"/>
<dbReference type="CDD" id="cd22274">
    <property type="entry name" value="DPBB_EXPA_N"/>
    <property type="match status" value="1"/>
</dbReference>
<proteinExistence type="inferred from homology"/>
<dbReference type="SUPFAM" id="SSF49590">
    <property type="entry name" value="PHL pollen allergen"/>
    <property type="match status" value="1"/>
</dbReference>
<gene>
    <name evidence="9" type="ORF">KP509_37G054100</name>
</gene>
<keyword evidence="6" id="KW-0961">Cell wall biogenesis/degradation</keyword>
<evidence type="ECO:0000259" key="7">
    <source>
        <dbReference type="PROSITE" id="PS50842"/>
    </source>
</evidence>
<comment type="caution">
    <text evidence="9">The sequence shown here is derived from an EMBL/GenBank/DDBJ whole genome shotgun (WGS) entry which is preliminary data.</text>
</comment>
<evidence type="ECO:0000259" key="8">
    <source>
        <dbReference type="PROSITE" id="PS50843"/>
    </source>
</evidence>
<dbReference type="InterPro" id="IPR007117">
    <property type="entry name" value="Expansin_CBD"/>
</dbReference>
<dbReference type="EMBL" id="CM035442">
    <property type="protein sequence ID" value="KAH7280163.1"/>
    <property type="molecule type" value="Genomic_DNA"/>
</dbReference>
<dbReference type="SUPFAM" id="SSF50685">
    <property type="entry name" value="Barwin-like endoglucanases"/>
    <property type="match status" value="1"/>
</dbReference>
<reference evidence="9" key="1">
    <citation type="submission" date="2021-08" db="EMBL/GenBank/DDBJ databases">
        <title>WGS assembly of Ceratopteris richardii.</title>
        <authorList>
            <person name="Marchant D.B."/>
            <person name="Chen G."/>
            <person name="Jenkins J."/>
            <person name="Shu S."/>
            <person name="Leebens-Mack J."/>
            <person name="Grimwood J."/>
            <person name="Schmutz J."/>
            <person name="Soltis P."/>
            <person name="Soltis D."/>
            <person name="Chen Z.-H."/>
        </authorList>
    </citation>
    <scope>NUCLEOTIDE SEQUENCE</scope>
    <source>
        <strain evidence="9">Whitten #5841</strain>
        <tissue evidence="9">Leaf</tissue>
    </source>
</reference>
<feature type="domain" description="Expansin-like CBD" evidence="8">
    <location>
        <begin position="248"/>
        <end position="327"/>
    </location>
</feature>
<dbReference type="InterPro" id="IPR036749">
    <property type="entry name" value="Expansin_CBD_sf"/>
</dbReference>
<dbReference type="GO" id="GO:0005576">
    <property type="term" value="C:extracellular region"/>
    <property type="evidence" value="ECO:0007669"/>
    <property type="project" value="InterPro"/>
</dbReference>
<evidence type="ECO:0000256" key="1">
    <source>
        <dbReference type="ARBA" id="ARBA00005392"/>
    </source>
</evidence>
<dbReference type="InterPro" id="IPR036908">
    <property type="entry name" value="RlpA-like_sf"/>
</dbReference>
<keyword evidence="4" id="KW-0732">Signal</keyword>
<dbReference type="Gene3D" id="2.40.40.10">
    <property type="entry name" value="RlpA-like domain"/>
    <property type="match status" value="1"/>
</dbReference>
<dbReference type="InterPro" id="IPR002963">
    <property type="entry name" value="Expansin"/>
</dbReference>
<dbReference type="FunFam" id="2.40.40.10:FF:000001">
    <property type="entry name" value="Expansin"/>
    <property type="match status" value="1"/>
</dbReference>
<dbReference type="InterPro" id="IPR007118">
    <property type="entry name" value="Expan_Lol_pI"/>
</dbReference>
<feature type="domain" description="Expansin-like EG45" evidence="7">
    <location>
        <begin position="124"/>
        <end position="238"/>
    </location>
</feature>
<dbReference type="Pfam" id="PF03330">
    <property type="entry name" value="DPBB_1"/>
    <property type="match status" value="1"/>
</dbReference>
<name>A0A8T2Q9E0_CERRI</name>
<dbReference type="InterPro" id="IPR009009">
    <property type="entry name" value="RlpA-like_DPBB"/>
</dbReference>
<keyword evidence="3 6" id="KW-0964">Secreted</keyword>
<dbReference type="Gene3D" id="2.60.40.760">
    <property type="entry name" value="Expansin, cellulose-binding-like domain"/>
    <property type="match status" value="1"/>
</dbReference>